<dbReference type="NCBIfam" id="TIGR01766">
    <property type="entry name" value="IS200/IS605 family accessory protein TnpB-like domain"/>
    <property type="match status" value="1"/>
</dbReference>
<name>A0A3B0C7J2_9BACL</name>
<evidence type="ECO:0000259" key="10">
    <source>
        <dbReference type="Pfam" id="PF07282"/>
    </source>
</evidence>
<evidence type="ECO:0000259" key="11">
    <source>
        <dbReference type="Pfam" id="PF12323"/>
    </source>
</evidence>
<evidence type="ECO:0000256" key="3">
    <source>
        <dbReference type="ARBA" id="ARBA00022578"/>
    </source>
</evidence>
<proteinExistence type="inferred from homology"/>
<dbReference type="RefSeq" id="WP_120748856.1">
    <property type="nucleotide sequence ID" value="NZ_RBAH01000014.1"/>
</dbReference>
<feature type="domain" description="Cas12f1-like TNB" evidence="10">
    <location>
        <begin position="288"/>
        <end position="353"/>
    </location>
</feature>
<keyword evidence="3" id="KW-0815">Transposition</keyword>
<keyword evidence="5" id="KW-0862">Zinc</keyword>
<evidence type="ECO:0000256" key="7">
    <source>
        <dbReference type="ARBA" id="ARBA00023172"/>
    </source>
</evidence>
<dbReference type="Pfam" id="PF07282">
    <property type="entry name" value="Cas12f1-like_TNB"/>
    <property type="match status" value="1"/>
</dbReference>
<evidence type="ECO:0000313" key="13">
    <source>
        <dbReference type="Proteomes" id="UP000282311"/>
    </source>
</evidence>
<dbReference type="Pfam" id="PF12323">
    <property type="entry name" value="HTH_OrfB_IS605"/>
    <property type="match status" value="1"/>
</dbReference>
<protein>
    <submittedName>
        <fullName evidence="12">Transposase</fullName>
    </submittedName>
</protein>
<dbReference type="NCBIfam" id="NF040570">
    <property type="entry name" value="guided_TnpB"/>
    <property type="match status" value="1"/>
</dbReference>
<evidence type="ECO:0000256" key="2">
    <source>
        <dbReference type="ARBA" id="ARBA00011044"/>
    </source>
</evidence>
<feature type="region of interest" description="Disordered" evidence="8">
    <location>
        <begin position="207"/>
        <end position="228"/>
    </location>
</feature>
<evidence type="ECO:0000256" key="5">
    <source>
        <dbReference type="ARBA" id="ARBA00022833"/>
    </source>
</evidence>
<sequence>MLRTYKFRLYPTSEQQEKIRCTLERCRLLYNRLLAERIHTYKTEGKALTYGQQANTFRERKQHIPALKDVHSQVLQDVARRLDKAYQAFYRRVKSGEKAGFPRFKPQSRYDSFTYPQSGFALEGTRLELSKIGPVRIKLHRQLRGAIKTCTITLKNDRYYACLSCEIEAEPLPQTNRQAGVDLGVRQLAATSDGSIFEAPKPLRKSEAKLKRQQKAVSRKQRGSSRRRKAVLRLARQHERVANQRKDYAHQVSRTLVNRYDLIAFEELNVQGMVRNHHLAKTIADAGWSGLVQFVTYKAESAGRQVVRVDPRYTSQCCSTCHHIVKKTLAERIHRCKQCGTTLDRDVNAAINILERAKRQVS</sequence>
<gene>
    <name evidence="12" type="ORF">D7M11_19150</name>
</gene>
<dbReference type="Proteomes" id="UP000282311">
    <property type="component" value="Unassembled WGS sequence"/>
</dbReference>
<dbReference type="InterPro" id="IPR010095">
    <property type="entry name" value="Cas12f1-like_TNB"/>
</dbReference>
<evidence type="ECO:0000313" key="12">
    <source>
        <dbReference type="EMBL" id="RKN80601.1"/>
    </source>
</evidence>
<dbReference type="GO" id="GO:0032196">
    <property type="term" value="P:transposition"/>
    <property type="evidence" value="ECO:0007669"/>
    <property type="project" value="UniProtKB-KW"/>
</dbReference>
<dbReference type="InterPro" id="IPR001959">
    <property type="entry name" value="Transposase"/>
</dbReference>
<dbReference type="GO" id="GO:0003677">
    <property type="term" value="F:DNA binding"/>
    <property type="evidence" value="ECO:0007669"/>
    <property type="project" value="UniProtKB-KW"/>
</dbReference>
<evidence type="ECO:0000256" key="6">
    <source>
        <dbReference type="ARBA" id="ARBA00023125"/>
    </source>
</evidence>
<feature type="domain" description="Transposase putative helix-turn-helix" evidence="11">
    <location>
        <begin position="1"/>
        <end position="46"/>
    </location>
</feature>
<comment type="similarity">
    <text evidence="2">In the N-terminal section; belongs to the transposase 2 family.</text>
</comment>
<evidence type="ECO:0000256" key="8">
    <source>
        <dbReference type="SAM" id="MobiDB-lite"/>
    </source>
</evidence>
<feature type="compositionally biased region" description="Basic residues" evidence="8">
    <location>
        <begin position="211"/>
        <end position="228"/>
    </location>
</feature>
<evidence type="ECO:0000256" key="4">
    <source>
        <dbReference type="ARBA" id="ARBA00022723"/>
    </source>
</evidence>
<dbReference type="PANTHER" id="PTHR30405">
    <property type="entry name" value="TRANSPOSASE"/>
    <property type="match status" value="1"/>
</dbReference>
<dbReference type="InterPro" id="IPR021027">
    <property type="entry name" value="Transposase_put_HTH"/>
</dbReference>
<accession>A0A3B0C7J2</accession>
<dbReference type="Pfam" id="PF01385">
    <property type="entry name" value="OrfB_IS605"/>
    <property type="match status" value="1"/>
</dbReference>
<comment type="similarity">
    <text evidence="1">In the C-terminal section; belongs to the transposase 35 family.</text>
</comment>
<keyword evidence="6" id="KW-0238">DNA-binding</keyword>
<feature type="domain" description="Probable transposase IS891/IS1136/IS1341" evidence="9">
    <location>
        <begin position="164"/>
        <end position="276"/>
    </location>
</feature>
<keyword evidence="4" id="KW-0479">Metal-binding</keyword>
<evidence type="ECO:0000256" key="1">
    <source>
        <dbReference type="ARBA" id="ARBA00008761"/>
    </source>
</evidence>
<dbReference type="EMBL" id="RBAH01000014">
    <property type="protein sequence ID" value="RKN80601.1"/>
    <property type="molecule type" value="Genomic_DNA"/>
</dbReference>
<keyword evidence="7" id="KW-0233">DNA recombination</keyword>
<dbReference type="InterPro" id="IPR051399">
    <property type="entry name" value="RNA-guided_DNA_endo/Transpos"/>
</dbReference>
<dbReference type="OrthoDB" id="56768at2"/>
<reference evidence="12 13" key="1">
    <citation type="journal article" date="2007" name="Int. J. Syst. Evol. Microbiol.">
        <title>Paenibacillus ginsengarvi sp. nov., isolated from soil from ginseng cultivation.</title>
        <authorList>
            <person name="Yoon M.H."/>
            <person name="Ten L.N."/>
            <person name="Im W.T."/>
        </authorList>
    </citation>
    <scope>NUCLEOTIDE SEQUENCE [LARGE SCALE GENOMIC DNA]</scope>
    <source>
        <strain evidence="12 13">KCTC 13059</strain>
    </source>
</reference>
<organism evidence="12 13">
    <name type="scientific">Paenibacillus ginsengarvi</name>
    <dbReference type="NCBI Taxonomy" id="400777"/>
    <lineage>
        <taxon>Bacteria</taxon>
        <taxon>Bacillati</taxon>
        <taxon>Bacillota</taxon>
        <taxon>Bacilli</taxon>
        <taxon>Bacillales</taxon>
        <taxon>Paenibacillaceae</taxon>
        <taxon>Paenibacillus</taxon>
    </lineage>
</organism>
<dbReference type="GO" id="GO:0006310">
    <property type="term" value="P:DNA recombination"/>
    <property type="evidence" value="ECO:0007669"/>
    <property type="project" value="UniProtKB-KW"/>
</dbReference>
<dbReference type="GO" id="GO:0046872">
    <property type="term" value="F:metal ion binding"/>
    <property type="evidence" value="ECO:0007669"/>
    <property type="project" value="UniProtKB-KW"/>
</dbReference>
<keyword evidence="13" id="KW-1185">Reference proteome</keyword>
<comment type="caution">
    <text evidence="12">The sequence shown here is derived from an EMBL/GenBank/DDBJ whole genome shotgun (WGS) entry which is preliminary data.</text>
</comment>
<dbReference type="AlphaFoldDB" id="A0A3B0C7J2"/>
<dbReference type="PANTHER" id="PTHR30405:SF25">
    <property type="entry name" value="RNA-GUIDED DNA ENDONUCLEASE INSQ-RELATED"/>
    <property type="match status" value="1"/>
</dbReference>
<evidence type="ECO:0000259" key="9">
    <source>
        <dbReference type="Pfam" id="PF01385"/>
    </source>
</evidence>